<organism evidence="2 3">
    <name type="scientific">Tanacetum coccineum</name>
    <dbReference type="NCBI Taxonomy" id="301880"/>
    <lineage>
        <taxon>Eukaryota</taxon>
        <taxon>Viridiplantae</taxon>
        <taxon>Streptophyta</taxon>
        <taxon>Embryophyta</taxon>
        <taxon>Tracheophyta</taxon>
        <taxon>Spermatophyta</taxon>
        <taxon>Magnoliopsida</taxon>
        <taxon>eudicotyledons</taxon>
        <taxon>Gunneridae</taxon>
        <taxon>Pentapetalae</taxon>
        <taxon>asterids</taxon>
        <taxon>campanulids</taxon>
        <taxon>Asterales</taxon>
        <taxon>Asteraceae</taxon>
        <taxon>Asteroideae</taxon>
        <taxon>Anthemideae</taxon>
        <taxon>Anthemidinae</taxon>
        <taxon>Tanacetum</taxon>
    </lineage>
</organism>
<feature type="compositionally biased region" description="Basic and acidic residues" evidence="1">
    <location>
        <begin position="60"/>
        <end position="73"/>
    </location>
</feature>
<dbReference type="Proteomes" id="UP001151760">
    <property type="component" value="Unassembled WGS sequence"/>
</dbReference>
<proteinExistence type="predicted"/>
<dbReference type="EMBL" id="BQNB010009803">
    <property type="protein sequence ID" value="GJS68604.1"/>
    <property type="molecule type" value="Genomic_DNA"/>
</dbReference>
<gene>
    <name evidence="2" type="ORF">Tco_0683169</name>
</gene>
<reference evidence="2" key="2">
    <citation type="submission" date="2022-01" db="EMBL/GenBank/DDBJ databases">
        <authorList>
            <person name="Yamashiro T."/>
            <person name="Shiraishi A."/>
            <person name="Satake H."/>
            <person name="Nakayama K."/>
        </authorList>
    </citation>
    <scope>NUCLEOTIDE SEQUENCE</scope>
</reference>
<comment type="caution">
    <text evidence="2">The sequence shown here is derived from an EMBL/GenBank/DDBJ whole genome shotgun (WGS) entry which is preliminary data.</text>
</comment>
<keyword evidence="3" id="KW-1185">Reference proteome</keyword>
<protein>
    <submittedName>
        <fullName evidence="2">Uncharacterized protein</fullName>
    </submittedName>
</protein>
<accession>A0ABQ4XT84</accession>
<reference evidence="2" key="1">
    <citation type="journal article" date="2022" name="Int. J. Mol. Sci.">
        <title>Draft Genome of Tanacetum Coccineum: Genomic Comparison of Closely Related Tanacetum-Family Plants.</title>
        <authorList>
            <person name="Yamashiro T."/>
            <person name="Shiraishi A."/>
            <person name="Nakayama K."/>
            <person name="Satake H."/>
        </authorList>
    </citation>
    <scope>NUCLEOTIDE SEQUENCE</scope>
</reference>
<name>A0ABQ4XT84_9ASTR</name>
<evidence type="ECO:0000313" key="2">
    <source>
        <dbReference type="EMBL" id="GJS68604.1"/>
    </source>
</evidence>
<sequence>MSSSSSFSSHATVTYTSYLEPSDDDIPVEDQPLLVDASPTARLLGYIADSESIEDESEEDPKMDPVDYPSDKEDKEEEPLALTDPASPVPDFVPSFKETEPFEMDETAATSPPPVSL</sequence>
<feature type="region of interest" description="Disordered" evidence="1">
    <location>
        <begin position="46"/>
        <end position="117"/>
    </location>
</feature>
<evidence type="ECO:0000256" key="1">
    <source>
        <dbReference type="SAM" id="MobiDB-lite"/>
    </source>
</evidence>
<evidence type="ECO:0000313" key="3">
    <source>
        <dbReference type="Proteomes" id="UP001151760"/>
    </source>
</evidence>